<feature type="domain" description="BRCT" evidence="13">
    <location>
        <begin position="587"/>
        <end position="667"/>
    </location>
</feature>
<dbReference type="Pfam" id="PF03120">
    <property type="entry name" value="OB_DNA_ligase"/>
    <property type="match status" value="1"/>
</dbReference>
<keyword evidence="10 12" id="KW-0464">Manganese</keyword>
<dbReference type="Gene3D" id="1.10.287.610">
    <property type="entry name" value="Helix hairpin bin"/>
    <property type="match status" value="1"/>
</dbReference>
<feature type="binding site" evidence="12">
    <location>
        <position position="285"/>
    </location>
    <ligand>
        <name>NAD(+)</name>
        <dbReference type="ChEBI" id="CHEBI:57540"/>
    </ligand>
</feature>
<feature type="binding site" evidence="12">
    <location>
        <position position="169"/>
    </location>
    <ligand>
        <name>NAD(+)</name>
        <dbReference type="ChEBI" id="CHEBI:57540"/>
    </ligand>
</feature>
<sequence length="667" mass="74991">MDKEKARIDELIELINHHNYRYYVLDDPEIGDYEYDLLMRELIDLEKKHPEHLRPDSPTQKVGGEVLKGFTEVFHRTQKLSLSNVFDEGDIRDFDNRVKRGLGVEEAEYVVEMKIDGLTVVLNYEKGLFVRGATRGDGIRGEDITANLKTIKSIPLKLKEPVDLEVRGEVFISKKDFEKLNALREETEEPLFANPRNAAAGSLRQLDTSITARRPLDIFVFNLERIEGREFATHIEAMEYLKAVGFKISPYLIICKGWQDIYGKCTEWADRRGSLSFEIDGLVIKVNNLEYRDILGSTTKTPRWATAYKFPPEKKMTRLKNIIVQVGRTGAITPTAELEPVRIAGSTVSRATLHNEDFIKEKGIMIGDMVILQKAGDVIPEIVEVVKSERHGSEKAFEMPKNCPVCGSEALRIEGEAAIRCTNASCPAQLKRSLFHFVSRDAMNIDGLGPQIITMLLDKGFIKDAGDLYLLKGRRDELIQVERMGEKSVDNLLNAIEKSKENGLERLLFALGIRMIGQRASKLLAEAFGSIDRIKAAGCEELTSVQEIGDKMADSIMAFFKLDQNLALIDKLKCLGVNTEAEKKEIIENPNFQGKTFVLTGALTSFTRDKAKEIIESFGGKVSGSVSKKTDYVLAGEDAGSKLQKANELGITVIDEETFKEWVERRE</sequence>
<evidence type="ECO:0000256" key="3">
    <source>
        <dbReference type="ARBA" id="ARBA00022705"/>
    </source>
</evidence>
<evidence type="ECO:0000256" key="8">
    <source>
        <dbReference type="ARBA" id="ARBA00023027"/>
    </source>
</evidence>
<proteinExistence type="inferred from homology"/>
<dbReference type="Gene3D" id="3.40.50.10190">
    <property type="entry name" value="BRCT domain"/>
    <property type="match status" value="1"/>
</dbReference>
<dbReference type="SUPFAM" id="SSF47781">
    <property type="entry name" value="RuvA domain 2-like"/>
    <property type="match status" value="1"/>
</dbReference>
<dbReference type="InterPro" id="IPR010994">
    <property type="entry name" value="RuvA_2-like"/>
</dbReference>
<dbReference type="SMART" id="SM00292">
    <property type="entry name" value="BRCT"/>
    <property type="match status" value="1"/>
</dbReference>
<keyword evidence="6 12" id="KW-0862">Zinc</keyword>
<dbReference type="PROSITE" id="PS01056">
    <property type="entry name" value="DNA_LIGASE_N2"/>
    <property type="match status" value="1"/>
</dbReference>
<dbReference type="PANTHER" id="PTHR23389">
    <property type="entry name" value="CHROMOSOME TRANSMISSION FIDELITY FACTOR 18"/>
    <property type="match status" value="1"/>
</dbReference>
<dbReference type="Pfam" id="PF14520">
    <property type="entry name" value="HHH_5"/>
    <property type="match status" value="1"/>
</dbReference>
<dbReference type="Gene3D" id="2.40.50.140">
    <property type="entry name" value="Nucleic acid-binding proteins"/>
    <property type="match status" value="1"/>
</dbReference>
<dbReference type="HAMAP" id="MF_01588">
    <property type="entry name" value="DNA_ligase_A"/>
    <property type="match status" value="1"/>
</dbReference>
<gene>
    <name evidence="12 14" type="primary">ligA</name>
    <name evidence="14" type="ORF">LJD61_04200</name>
</gene>
<feature type="binding site" evidence="12">
    <location>
        <position position="403"/>
    </location>
    <ligand>
        <name>Zn(2+)</name>
        <dbReference type="ChEBI" id="CHEBI:29105"/>
    </ligand>
</feature>
<keyword evidence="9 12" id="KW-0234">DNA repair</keyword>
<evidence type="ECO:0000256" key="11">
    <source>
        <dbReference type="ARBA" id="ARBA00034005"/>
    </source>
</evidence>
<reference evidence="14 15" key="1">
    <citation type="submission" date="2021-10" db="EMBL/GenBank/DDBJ databases">
        <title>Lutispora strain m25 sp. nov., a thermophilic, non-spore-forming bacterium isolated from a lab-scale methanogenic bioreactor digesting anaerobic sludge.</title>
        <authorList>
            <person name="El Houari A."/>
            <person name="Mcdonald J."/>
        </authorList>
    </citation>
    <scope>NUCLEOTIDE SEQUENCE [LARGE SCALE GENOMIC DNA]</scope>
    <source>
        <strain evidence="15">m25</strain>
    </source>
</reference>
<keyword evidence="15" id="KW-1185">Reference proteome</keyword>
<dbReference type="RefSeq" id="WP_255226265.1">
    <property type="nucleotide sequence ID" value="NZ_JAJEKE010000002.1"/>
</dbReference>
<dbReference type="SMART" id="SM00532">
    <property type="entry name" value="LIGANc"/>
    <property type="match status" value="1"/>
</dbReference>
<dbReference type="InterPro" id="IPR036420">
    <property type="entry name" value="BRCT_dom_sf"/>
</dbReference>
<dbReference type="InterPro" id="IPR003583">
    <property type="entry name" value="Hlx-hairpin-Hlx_DNA-bd_motif"/>
</dbReference>
<dbReference type="Proteomes" id="UP001651880">
    <property type="component" value="Unassembled WGS sequence"/>
</dbReference>
<dbReference type="InterPro" id="IPR041663">
    <property type="entry name" value="DisA/LigA_HHH"/>
</dbReference>
<evidence type="ECO:0000313" key="15">
    <source>
        <dbReference type="Proteomes" id="UP001651880"/>
    </source>
</evidence>
<evidence type="ECO:0000259" key="13">
    <source>
        <dbReference type="PROSITE" id="PS50172"/>
    </source>
</evidence>
<dbReference type="SMART" id="SM00278">
    <property type="entry name" value="HhH1"/>
    <property type="match status" value="3"/>
</dbReference>
<comment type="cofactor">
    <cofactor evidence="12">
        <name>Mg(2+)</name>
        <dbReference type="ChEBI" id="CHEBI:18420"/>
    </cofactor>
    <cofactor evidence="12">
        <name>Mn(2+)</name>
        <dbReference type="ChEBI" id="CHEBI:29035"/>
    </cofactor>
</comment>
<dbReference type="PANTHER" id="PTHR23389:SF9">
    <property type="entry name" value="DNA LIGASE"/>
    <property type="match status" value="1"/>
</dbReference>
<keyword evidence="7 12" id="KW-0460">Magnesium</keyword>
<keyword evidence="4 12" id="KW-0479">Metal-binding</keyword>
<dbReference type="Gene3D" id="3.30.470.30">
    <property type="entry name" value="DNA ligase/mRNA capping enzyme"/>
    <property type="match status" value="1"/>
</dbReference>
<dbReference type="SUPFAM" id="SSF52113">
    <property type="entry name" value="BRCT domain"/>
    <property type="match status" value="1"/>
</dbReference>
<dbReference type="InterPro" id="IPR013840">
    <property type="entry name" value="DNAligase_N"/>
</dbReference>
<accession>A0ABT1NBW4</accession>
<feature type="binding site" evidence="12">
    <location>
        <position position="426"/>
    </location>
    <ligand>
        <name>Zn(2+)</name>
        <dbReference type="ChEBI" id="CHEBI:29105"/>
    </ligand>
</feature>
<feature type="binding site" evidence="12">
    <location>
        <begin position="81"/>
        <end position="82"/>
    </location>
    <ligand>
        <name>NAD(+)</name>
        <dbReference type="ChEBI" id="CHEBI:57540"/>
    </ligand>
</feature>
<dbReference type="InterPro" id="IPR004150">
    <property type="entry name" value="NAD_DNA_ligase_OB"/>
</dbReference>
<evidence type="ECO:0000256" key="4">
    <source>
        <dbReference type="ARBA" id="ARBA00022723"/>
    </source>
</evidence>
<dbReference type="InterPro" id="IPR033136">
    <property type="entry name" value="DNA_ligase_CS"/>
</dbReference>
<dbReference type="GO" id="GO:0003911">
    <property type="term" value="F:DNA ligase (NAD+) activity"/>
    <property type="evidence" value="ECO:0007669"/>
    <property type="project" value="UniProtKB-EC"/>
</dbReference>
<dbReference type="CDD" id="cd00114">
    <property type="entry name" value="LIGANc"/>
    <property type="match status" value="1"/>
</dbReference>
<feature type="binding site" evidence="12">
    <location>
        <position position="309"/>
    </location>
    <ligand>
        <name>NAD(+)</name>
        <dbReference type="ChEBI" id="CHEBI:57540"/>
    </ligand>
</feature>
<dbReference type="NCBIfam" id="TIGR00575">
    <property type="entry name" value="dnlj"/>
    <property type="match status" value="1"/>
</dbReference>
<evidence type="ECO:0000256" key="7">
    <source>
        <dbReference type="ARBA" id="ARBA00022842"/>
    </source>
</evidence>
<evidence type="ECO:0000256" key="6">
    <source>
        <dbReference type="ARBA" id="ARBA00022833"/>
    </source>
</evidence>
<evidence type="ECO:0000256" key="9">
    <source>
        <dbReference type="ARBA" id="ARBA00023204"/>
    </source>
</evidence>
<dbReference type="EMBL" id="JAJEKE010000002">
    <property type="protein sequence ID" value="MCQ1528747.1"/>
    <property type="molecule type" value="Genomic_DNA"/>
</dbReference>
<dbReference type="Pfam" id="PF00533">
    <property type="entry name" value="BRCT"/>
    <property type="match status" value="1"/>
</dbReference>
<dbReference type="NCBIfam" id="NF005932">
    <property type="entry name" value="PRK07956.1"/>
    <property type="match status" value="1"/>
</dbReference>
<feature type="binding site" evidence="12">
    <location>
        <position position="421"/>
    </location>
    <ligand>
        <name>Zn(2+)</name>
        <dbReference type="ChEBI" id="CHEBI:29105"/>
    </ligand>
</feature>
<dbReference type="Pfam" id="PF12826">
    <property type="entry name" value="HHH_2"/>
    <property type="match status" value="1"/>
</dbReference>
<dbReference type="Pfam" id="PF03119">
    <property type="entry name" value="DNA_ligase_ZBD"/>
    <property type="match status" value="1"/>
</dbReference>
<comment type="catalytic activity">
    <reaction evidence="11 12">
        <text>NAD(+) + (deoxyribonucleotide)n-3'-hydroxyl + 5'-phospho-(deoxyribonucleotide)m = (deoxyribonucleotide)n+m + AMP + beta-nicotinamide D-nucleotide.</text>
        <dbReference type="EC" id="6.5.1.2"/>
    </reaction>
</comment>
<comment type="function">
    <text evidence="1 12">DNA ligase that catalyzes the formation of phosphodiester linkages between 5'-phosphoryl and 3'-hydroxyl groups in double-stranded DNA using NAD as a coenzyme and as the energy source for the reaction. It is essential for DNA replication and repair of damaged DNA.</text>
</comment>
<dbReference type="SUPFAM" id="SSF50249">
    <property type="entry name" value="Nucleic acid-binding proteins"/>
    <property type="match status" value="1"/>
</dbReference>
<dbReference type="PIRSF" id="PIRSF001604">
    <property type="entry name" value="LigA"/>
    <property type="match status" value="1"/>
</dbReference>
<comment type="similarity">
    <text evidence="12">Belongs to the NAD-dependent DNA ligase family. LigA subfamily.</text>
</comment>
<evidence type="ECO:0000256" key="2">
    <source>
        <dbReference type="ARBA" id="ARBA00022598"/>
    </source>
</evidence>
<feature type="active site" description="N6-AMP-lysine intermediate" evidence="12">
    <location>
        <position position="114"/>
    </location>
</feature>
<dbReference type="Gene3D" id="1.10.150.20">
    <property type="entry name" value="5' to 3' exonuclease, C-terminal subdomain"/>
    <property type="match status" value="2"/>
</dbReference>
<feature type="binding site" evidence="12">
    <location>
        <position position="135"/>
    </location>
    <ligand>
        <name>NAD(+)</name>
        <dbReference type="ChEBI" id="CHEBI:57540"/>
    </ligand>
</feature>
<evidence type="ECO:0000256" key="10">
    <source>
        <dbReference type="ARBA" id="ARBA00023211"/>
    </source>
</evidence>
<feature type="binding site" evidence="12">
    <location>
        <begin position="32"/>
        <end position="36"/>
    </location>
    <ligand>
        <name>NAD(+)</name>
        <dbReference type="ChEBI" id="CHEBI:57540"/>
    </ligand>
</feature>
<evidence type="ECO:0000256" key="5">
    <source>
        <dbReference type="ARBA" id="ARBA00022763"/>
    </source>
</evidence>
<dbReference type="InterPro" id="IPR013839">
    <property type="entry name" value="DNAligase_adenylation"/>
</dbReference>
<dbReference type="CDD" id="cd17748">
    <property type="entry name" value="BRCT_DNA_ligase_like"/>
    <property type="match status" value="1"/>
</dbReference>
<evidence type="ECO:0000313" key="14">
    <source>
        <dbReference type="EMBL" id="MCQ1528747.1"/>
    </source>
</evidence>
<dbReference type="Gene3D" id="6.20.10.30">
    <property type="match status" value="1"/>
</dbReference>
<dbReference type="Pfam" id="PF01653">
    <property type="entry name" value="DNA_ligase_aden"/>
    <property type="match status" value="1"/>
</dbReference>
<dbReference type="InterPro" id="IPR001679">
    <property type="entry name" value="DNA_ligase"/>
</dbReference>
<dbReference type="SUPFAM" id="SSF56091">
    <property type="entry name" value="DNA ligase/mRNA capping enzyme, catalytic domain"/>
    <property type="match status" value="1"/>
</dbReference>
<dbReference type="InterPro" id="IPR004149">
    <property type="entry name" value="Znf_DNAligase_C4"/>
</dbReference>
<protein>
    <recommendedName>
        <fullName evidence="12">DNA ligase</fullName>
        <ecNumber evidence="12">6.5.1.2</ecNumber>
    </recommendedName>
    <alternativeName>
        <fullName evidence="12">Polydeoxyribonucleotide synthase [NAD(+)]</fullName>
    </alternativeName>
</protein>
<dbReference type="InterPro" id="IPR012340">
    <property type="entry name" value="NA-bd_OB-fold"/>
</dbReference>
<dbReference type="EC" id="6.5.1.2" evidence="12"/>
<evidence type="ECO:0000256" key="1">
    <source>
        <dbReference type="ARBA" id="ARBA00004067"/>
    </source>
</evidence>
<keyword evidence="5 12" id="KW-0227">DNA damage</keyword>
<keyword evidence="2 12" id="KW-0436">Ligase</keyword>
<comment type="caution">
    <text evidence="14">The sequence shown here is derived from an EMBL/GenBank/DDBJ whole genome shotgun (WGS) entry which is preliminary data.</text>
</comment>
<keyword evidence="3 12" id="KW-0235">DNA replication</keyword>
<evidence type="ECO:0000256" key="12">
    <source>
        <dbReference type="HAMAP-Rule" id="MF_01588"/>
    </source>
</evidence>
<keyword evidence="8 12" id="KW-0520">NAD</keyword>
<dbReference type="PROSITE" id="PS50172">
    <property type="entry name" value="BRCT"/>
    <property type="match status" value="1"/>
</dbReference>
<organism evidence="14 15">
    <name type="scientific">Lutispora saccharofermentans</name>
    <dbReference type="NCBI Taxonomy" id="3024236"/>
    <lineage>
        <taxon>Bacteria</taxon>
        <taxon>Bacillati</taxon>
        <taxon>Bacillota</taxon>
        <taxon>Clostridia</taxon>
        <taxon>Lutisporales</taxon>
        <taxon>Lutisporaceae</taxon>
        <taxon>Lutispora</taxon>
    </lineage>
</organism>
<feature type="binding site" evidence="12">
    <location>
        <position position="112"/>
    </location>
    <ligand>
        <name>NAD(+)</name>
        <dbReference type="ChEBI" id="CHEBI:57540"/>
    </ligand>
</feature>
<dbReference type="InterPro" id="IPR001357">
    <property type="entry name" value="BRCT_dom"/>
</dbReference>
<name>A0ABT1NBW4_9FIRM</name>
<feature type="binding site" evidence="12">
    <location>
        <position position="406"/>
    </location>
    <ligand>
        <name>Zn(2+)</name>
        <dbReference type="ChEBI" id="CHEBI:29105"/>
    </ligand>
</feature>